<dbReference type="AlphaFoldDB" id="A0A0A9ABY2"/>
<proteinExistence type="predicted"/>
<evidence type="ECO:0000313" key="1">
    <source>
        <dbReference type="EMBL" id="JAD44562.1"/>
    </source>
</evidence>
<dbReference type="EMBL" id="GBRH01253333">
    <property type="protein sequence ID" value="JAD44562.1"/>
    <property type="molecule type" value="Transcribed_RNA"/>
</dbReference>
<protein>
    <submittedName>
        <fullName evidence="1">Uncharacterized protein</fullName>
    </submittedName>
</protein>
<accession>A0A0A9ABY2</accession>
<sequence length="56" mass="5851">MLRIFFMDGSVSPLGSAETVCSVFCVCWLLQAKLAGSLQDPGSQLLSVASIALDSS</sequence>
<organism evidence="1">
    <name type="scientific">Arundo donax</name>
    <name type="common">Giant reed</name>
    <name type="synonym">Donax arundinaceus</name>
    <dbReference type="NCBI Taxonomy" id="35708"/>
    <lineage>
        <taxon>Eukaryota</taxon>
        <taxon>Viridiplantae</taxon>
        <taxon>Streptophyta</taxon>
        <taxon>Embryophyta</taxon>
        <taxon>Tracheophyta</taxon>
        <taxon>Spermatophyta</taxon>
        <taxon>Magnoliopsida</taxon>
        <taxon>Liliopsida</taxon>
        <taxon>Poales</taxon>
        <taxon>Poaceae</taxon>
        <taxon>PACMAD clade</taxon>
        <taxon>Arundinoideae</taxon>
        <taxon>Arundineae</taxon>
        <taxon>Arundo</taxon>
    </lineage>
</organism>
<reference evidence="1" key="1">
    <citation type="submission" date="2014-09" db="EMBL/GenBank/DDBJ databases">
        <authorList>
            <person name="Magalhaes I.L.F."/>
            <person name="Oliveira U."/>
            <person name="Santos F.R."/>
            <person name="Vidigal T.H.D.A."/>
            <person name="Brescovit A.D."/>
            <person name="Santos A.J."/>
        </authorList>
    </citation>
    <scope>NUCLEOTIDE SEQUENCE</scope>
    <source>
        <tissue evidence="1">Shoot tissue taken approximately 20 cm above the soil surface</tissue>
    </source>
</reference>
<name>A0A0A9ABY2_ARUDO</name>
<reference evidence="1" key="2">
    <citation type="journal article" date="2015" name="Data Brief">
        <title>Shoot transcriptome of the giant reed, Arundo donax.</title>
        <authorList>
            <person name="Barrero R.A."/>
            <person name="Guerrero F.D."/>
            <person name="Moolhuijzen P."/>
            <person name="Goolsby J.A."/>
            <person name="Tidwell J."/>
            <person name="Bellgard S.E."/>
            <person name="Bellgard M.I."/>
        </authorList>
    </citation>
    <scope>NUCLEOTIDE SEQUENCE</scope>
    <source>
        <tissue evidence="1">Shoot tissue taken approximately 20 cm above the soil surface</tissue>
    </source>
</reference>